<proteinExistence type="predicted"/>
<dbReference type="SUPFAM" id="SSF56645">
    <property type="entry name" value="Acyl-CoA dehydrogenase NM domain-like"/>
    <property type="match status" value="1"/>
</dbReference>
<protein>
    <recommendedName>
        <fullName evidence="1">Medium-chain specific acyl-CoA dehydrogenase, mitochondrial</fullName>
    </recommendedName>
</protein>
<dbReference type="AlphaFoldDB" id="A0A941FJC0"/>
<evidence type="ECO:0000313" key="5">
    <source>
        <dbReference type="Proteomes" id="UP000680045"/>
    </source>
</evidence>
<evidence type="ECO:0000256" key="1">
    <source>
        <dbReference type="ARBA" id="ARBA00019125"/>
    </source>
</evidence>
<dbReference type="PROSITE" id="PS00072">
    <property type="entry name" value="ACYL_COA_DH_1"/>
    <property type="match status" value="1"/>
</dbReference>
<dbReference type="GO" id="GO:0033539">
    <property type="term" value="P:fatty acid beta-oxidation using acyl-CoA dehydrogenase"/>
    <property type="evidence" value="ECO:0007669"/>
    <property type="project" value="TreeGrafter"/>
</dbReference>
<dbReference type="InterPro" id="IPR006089">
    <property type="entry name" value="Acyl-CoA_DH_CS"/>
</dbReference>
<dbReference type="Gene3D" id="1.10.540.10">
    <property type="entry name" value="Acyl-CoA dehydrogenase/oxidase, N-terminal domain"/>
    <property type="match status" value="1"/>
</dbReference>
<dbReference type="GO" id="GO:0050660">
    <property type="term" value="F:flavin adenine dinucleotide binding"/>
    <property type="evidence" value="ECO:0007669"/>
    <property type="project" value="InterPro"/>
</dbReference>
<comment type="caution">
    <text evidence="4">The sequence shown here is derived from an EMBL/GenBank/DDBJ whole genome shotgun (WGS) entry which is preliminary data.</text>
</comment>
<dbReference type="GO" id="GO:0003995">
    <property type="term" value="F:acyl-CoA dehydrogenase activity"/>
    <property type="evidence" value="ECO:0007669"/>
    <property type="project" value="InterPro"/>
</dbReference>
<organism evidence="4 5">
    <name type="scientific">Peribacillus frigoritolerans</name>
    <dbReference type="NCBI Taxonomy" id="450367"/>
    <lineage>
        <taxon>Bacteria</taxon>
        <taxon>Bacillati</taxon>
        <taxon>Bacillota</taxon>
        <taxon>Bacilli</taxon>
        <taxon>Bacillales</taxon>
        <taxon>Bacillaceae</taxon>
        <taxon>Peribacillus</taxon>
    </lineage>
</organism>
<gene>
    <name evidence="4" type="ORF">KEH51_22815</name>
</gene>
<reference evidence="4" key="1">
    <citation type="submission" date="2021-04" db="EMBL/GenBank/DDBJ databases">
        <title>Whole genome sequencing of Enterococci isolates from hospitalized patients.</title>
        <authorList>
            <person name="Ogoti B.M."/>
            <person name="Onyambu F.G."/>
        </authorList>
    </citation>
    <scope>NUCLEOTIDE SEQUENCE</scope>
    <source>
        <strain evidence="4">242</strain>
    </source>
</reference>
<dbReference type="InterPro" id="IPR046373">
    <property type="entry name" value="Acyl-CoA_Oxase/DH_mid-dom_sf"/>
</dbReference>
<dbReference type="InterPro" id="IPR006091">
    <property type="entry name" value="Acyl-CoA_Oxase/DH_mid-dom"/>
</dbReference>
<dbReference type="GO" id="GO:0005737">
    <property type="term" value="C:cytoplasm"/>
    <property type="evidence" value="ECO:0007669"/>
    <property type="project" value="TreeGrafter"/>
</dbReference>
<dbReference type="Pfam" id="PF02770">
    <property type="entry name" value="Acyl-CoA_dh_M"/>
    <property type="match status" value="1"/>
</dbReference>
<keyword evidence="2" id="KW-0560">Oxidoreductase</keyword>
<evidence type="ECO:0000313" key="4">
    <source>
        <dbReference type="EMBL" id="MBR8645793.1"/>
    </source>
</evidence>
<dbReference type="Proteomes" id="UP000680045">
    <property type="component" value="Unassembled WGS sequence"/>
</dbReference>
<dbReference type="PANTHER" id="PTHR48083:SF2">
    <property type="entry name" value="MEDIUM-CHAIN SPECIFIC ACYL-COA DEHYDROGENASE, MITOCHONDRIAL"/>
    <property type="match status" value="1"/>
</dbReference>
<name>A0A941FJC0_9BACI</name>
<dbReference type="InterPro" id="IPR009100">
    <property type="entry name" value="AcylCoA_DH/oxidase_NM_dom_sf"/>
</dbReference>
<dbReference type="PANTHER" id="PTHR48083">
    <property type="entry name" value="MEDIUM-CHAIN SPECIFIC ACYL-COA DEHYDROGENASE, MITOCHONDRIAL-RELATED"/>
    <property type="match status" value="1"/>
</dbReference>
<evidence type="ECO:0000259" key="3">
    <source>
        <dbReference type="Pfam" id="PF02770"/>
    </source>
</evidence>
<sequence length="130" mass="14091">MGKEKIQELGFYGINLLKNMADKSKLKRIMHVQGRIGTFGAVLWGQVIGEIGGPLRIGQMLESFTPEQIEKYVMPVVTGEVSCCFALTEPNAGSDAFAIETTAVKDGNDYILSGKKHFISAAPMLISPLS</sequence>
<dbReference type="InterPro" id="IPR050741">
    <property type="entry name" value="Acyl-CoA_dehydrogenase"/>
</dbReference>
<dbReference type="Gene3D" id="2.40.110.10">
    <property type="entry name" value="Butyryl-CoA Dehydrogenase, subunit A, domain 2"/>
    <property type="match status" value="1"/>
</dbReference>
<accession>A0A941FJC0</accession>
<dbReference type="EMBL" id="JAGTPW010000051">
    <property type="protein sequence ID" value="MBR8645793.1"/>
    <property type="molecule type" value="Genomic_DNA"/>
</dbReference>
<dbReference type="InterPro" id="IPR037069">
    <property type="entry name" value="AcylCoA_DH/ox_N_sf"/>
</dbReference>
<evidence type="ECO:0000256" key="2">
    <source>
        <dbReference type="ARBA" id="ARBA00023002"/>
    </source>
</evidence>
<feature type="domain" description="Acyl-CoA oxidase/dehydrogenase middle" evidence="3">
    <location>
        <begin position="84"/>
        <end position="124"/>
    </location>
</feature>